<dbReference type="InterPro" id="IPR011989">
    <property type="entry name" value="ARM-like"/>
</dbReference>
<evidence type="ECO:0000256" key="2">
    <source>
        <dbReference type="SAM" id="Coils"/>
    </source>
</evidence>
<feature type="region of interest" description="Disordered" evidence="3">
    <location>
        <begin position="1068"/>
        <end position="1098"/>
    </location>
</feature>
<dbReference type="InterPro" id="IPR039918">
    <property type="entry name" value="PPP4R4"/>
</dbReference>
<dbReference type="PROSITE" id="PS50077">
    <property type="entry name" value="HEAT_REPEAT"/>
    <property type="match status" value="2"/>
</dbReference>
<comment type="caution">
    <text evidence="4">The sequence shown here is derived from an EMBL/GenBank/DDBJ whole genome shotgun (WGS) entry which is preliminary data.</text>
</comment>
<feature type="compositionally biased region" description="Basic and acidic residues" evidence="3">
    <location>
        <begin position="1006"/>
        <end position="1019"/>
    </location>
</feature>
<dbReference type="AlphaFoldDB" id="A0AAV2Z6B6"/>
<feature type="repeat" description="HEAT" evidence="1">
    <location>
        <begin position="722"/>
        <end position="760"/>
    </location>
</feature>
<feature type="coiled-coil region" evidence="2">
    <location>
        <begin position="212"/>
        <end position="268"/>
    </location>
</feature>
<dbReference type="PANTHER" id="PTHR21467">
    <property type="entry name" value="PROTEIN PHOSPHATASE 4 REGULATORY SUBUNIT 4 PPP4R4"/>
    <property type="match status" value="1"/>
</dbReference>
<feature type="region of interest" description="Disordered" evidence="3">
    <location>
        <begin position="997"/>
        <end position="1034"/>
    </location>
</feature>
<gene>
    <name evidence="4" type="ORF">N0F65_005918</name>
</gene>
<reference evidence="4" key="1">
    <citation type="submission" date="2022-11" db="EMBL/GenBank/DDBJ databases">
        <authorList>
            <person name="Morgan W.R."/>
            <person name="Tartar A."/>
        </authorList>
    </citation>
    <scope>NUCLEOTIDE SEQUENCE</scope>
    <source>
        <strain evidence="4">ARSEF 373</strain>
    </source>
</reference>
<evidence type="ECO:0000256" key="3">
    <source>
        <dbReference type="SAM" id="MobiDB-lite"/>
    </source>
</evidence>
<feature type="coiled-coil region" evidence="2">
    <location>
        <begin position="26"/>
        <end position="60"/>
    </location>
</feature>
<feature type="compositionally biased region" description="Low complexity" evidence="3">
    <location>
        <begin position="1081"/>
        <end position="1095"/>
    </location>
</feature>
<protein>
    <submittedName>
        <fullName evidence="4">Uncharacterized protein</fullName>
    </submittedName>
</protein>
<dbReference type="InterPro" id="IPR021133">
    <property type="entry name" value="HEAT_type_2"/>
</dbReference>
<feature type="compositionally biased region" description="Polar residues" evidence="3">
    <location>
        <begin position="1119"/>
        <end position="1128"/>
    </location>
</feature>
<feature type="repeat" description="HEAT" evidence="1">
    <location>
        <begin position="600"/>
        <end position="638"/>
    </location>
</feature>
<evidence type="ECO:0000313" key="5">
    <source>
        <dbReference type="Proteomes" id="UP001146120"/>
    </source>
</evidence>
<dbReference type="Proteomes" id="UP001146120">
    <property type="component" value="Unassembled WGS sequence"/>
</dbReference>
<dbReference type="PANTHER" id="PTHR21467:SF0">
    <property type="entry name" value="SERINE_THREONINE-PROTEIN PHOSPHATASE 4 REGULATORY SUBUNIT 4"/>
    <property type="match status" value="1"/>
</dbReference>
<dbReference type="SUPFAM" id="SSF48371">
    <property type="entry name" value="ARM repeat"/>
    <property type="match status" value="1"/>
</dbReference>
<keyword evidence="5" id="KW-1185">Reference proteome</keyword>
<feature type="compositionally biased region" description="Gly residues" evidence="3">
    <location>
        <begin position="1208"/>
        <end position="1217"/>
    </location>
</feature>
<name>A0AAV2Z6B6_9STRA</name>
<accession>A0AAV2Z6B6</accession>
<feature type="region of interest" description="Disordered" evidence="3">
    <location>
        <begin position="1110"/>
        <end position="1143"/>
    </location>
</feature>
<dbReference type="Gene3D" id="1.25.10.10">
    <property type="entry name" value="Leucine-rich Repeat Variant"/>
    <property type="match status" value="1"/>
</dbReference>
<evidence type="ECO:0000313" key="4">
    <source>
        <dbReference type="EMBL" id="DBA02891.1"/>
    </source>
</evidence>
<feature type="coiled-coil region" evidence="2">
    <location>
        <begin position="96"/>
        <end position="123"/>
    </location>
</feature>
<sequence length="1242" mass="137515">MRAGFADDLSSDDDDACLERTYLRELRAKARELEDVQVERDELERKVVELTSSLEATTREIDERMALWAEATERLRLADEMESSVKKSVLSQEMALHEQRQKVTTLMAQLETANKERSHWESEFLRVSALATQQERARKHVETQQAESEREHTRWKTAALEAQAALKRLTTEHTALQAKQVEIVATMEAMKATLEERETHQKARAAKRDAKIKQLVDELTVLRVRAQQADEDARAQAEKLQAAIASNNTETQQELHKLRARVAQQQKALGRATASEALLRQEVCKLREGLVLSEETRKSEQRRHEQIVRGKEREAEFIWRHAVVGVERVTMEELSFFNEREAECFEREDTLSLSDLEKLNVNEDMPEMERTEQLLRTGLEKQKISVLMSLPKILASNNSKNNLVVILDCIKHESEANSNVIHEMFKGISSLACATVDGKVLGFPMIALHDEYEQQLKACREEKKDAVYLLSDEQVTKLLVPLTLDIVSEIQQKDYAEAASLSIIATLPRLGGGLKKTQVIRVAIEKGDVSQAPGSRLICCLLLGAVTALNLLSTQDIEGLYFQKMMAMCQDTDAEIRKCMCIQLDALARAVGEEKASAELLPELLELLQDEEEQVKQTAFLALLSLFDFFPAVERTKRIVPELVTIVEAHPEYLVSCLAEQYGAMSVKLATLSHLTSDVAPTFLEGYSQLSARDDPQIRAFCAYNFPAMLQAFGPPFYSALLDDLLVKFCHDSTEKVRLHAAAGLHEVALLLGQQRSQRYVKPLFLMLIKDEATAVQGTAISRVPQVMELLLGAVDDDQKSALIDGVVKAIVQYHGNLPASRNRDQLVFIEALGELPSWVSSVQMYETIIPILFDLVEEGARPVQLAAMRIIIKCIRRNEVAAHRFSLLSKLRGDYGHARSYWRRLLYLDACAFALEFNSRQYCRLNYLDIAVELIEDPIPNVRLKAVSLLPQWKNAVMSFNDDKIVDRIRQFMDDGAVDTDRDVASAAYEARQAIEASDMSAPRRPPEDAEDKRKLAEEENLSLISDHEDTSADSKWSNMLEYTLVVGKDGQVVRRARVKSLDLINKLSRTQGGKPNGPPSGSNGSAGGALLSATSPMSIPMKTDASKLKTVPKTPNKPASVTTLPNCPTARPGNSKAPQAMKVMGSSGKLTTGNGKAAIGATRVGSGSNKDAGALTKIPIIRPTAPAKRENSPSTSTRPGVANSGANGGAGGGSRLGTIDATGGNAALRPKATAPLTSKR</sequence>
<organism evidence="4 5">
    <name type="scientific">Lagenidium giganteum</name>
    <dbReference type="NCBI Taxonomy" id="4803"/>
    <lineage>
        <taxon>Eukaryota</taxon>
        <taxon>Sar</taxon>
        <taxon>Stramenopiles</taxon>
        <taxon>Oomycota</taxon>
        <taxon>Peronosporomycetes</taxon>
        <taxon>Pythiales</taxon>
        <taxon>Pythiaceae</taxon>
    </lineage>
</organism>
<reference evidence="4" key="2">
    <citation type="journal article" date="2023" name="Microbiol Resour">
        <title>Decontamination and Annotation of the Draft Genome Sequence of the Oomycete Lagenidium giganteum ARSEF 373.</title>
        <authorList>
            <person name="Morgan W.R."/>
            <person name="Tartar A."/>
        </authorList>
    </citation>
    <scope>NUCLEOTIDE SEQUENCE</scope>
    <source>
        <strain evidence="4">ARSEF 373</strain>
    </source>
</reference>
<proteinExistence type="predicted"/>
<dbReference type="EMBL" id="DAKRPA010000025">
    <property type="protein sequence ID" value="DBA02891.1"/>
    <property type="molecule type" value="Genomic_DNA"/>
</dbReference>
<evidence type="ECO:0000256" key="1">
    <source>
        <dbReference type="PROSITE-ProRule" id="PRU00103"/>
    </source>
</evidence>
<keyword evidence="2" id="KW-0175">Coiled coil</keyword>
<dbReference type="InterPro" id="IPR016024">
    <property type="entry name" value="ARM-type_fold"/>
</dbReference>
<feature type="region of interest" description="Disordered" evidence="3">
    <location>
        <begin position="1181"/>
        <end position="1242"/>
    </location>
</feature>